<sequence>MTANSTILTTIVDVLMVVVVVVVLVSSSEYTKSKKLARINLFLLVIFSAHIPFLSTLQKWSREKWRDMSTINSFLTTSLSCFPYFLCGSSLMFFSMV</sequence>
<keyword evidence="1" id="KW-0472">Membrane</keyword>
<keyword evidence="1" id="KW-1133">Transmembrane helix</keyword>
<dbReference type="AlphaFoldDB" id="A0A2M4DIW3"/>
<feature type="transmembrane region" description="Helical" evidence="1">
    <location>
        <begin position="6"/>
        <end position="25"/>
    </location>
</feature>
<feature type="transmembrane region" description="Helical" evidence="1">
    <location>
        <begin position="37"/>
        <end position="54"/>
    </location>
</feature>
<protein>
    <submittedName>
        <fullName evidence="2">Uncharacterized protein</fullName>
    </submittedName>
</protein>
<evidence type="ECO:0000313" key="2">
    <source>
        <dbReference type="EMBL" id="MBW77496.1"/>
    </source>
</evidence>
<proteinExistence type="predicted"/>
<keyword evidence="1" id="KW-0812">Transmembrane</keyword>
<name>A0A2M4DIW3_ANODA</name>
<dbReference type="EMBL" id="GGFL01013318">
    <property type="protein sequence ID" value="MBW77496.1"/>
    <property type="molecule type" value="Transcribed_RNA"/>
</dbReference>
<accession>A0A2M4DIW3</accession>
<feature type="transmembrane region" description="Helical" evidence="1">
    <location>
        <begin position="74"/>
        <end position="94"/>
    </location>
</feature>
<evidence type="ECO:0000256" key="1">
    <source>
        <dbReference type="SAM" id="Phobius"/>
    </source>
</evidence>
<reference evidence="2" key="1">
    <citation type="submission" date="2018-01" db="EMBL/GenBank/DDBJ databases">
        <title>An insight into the sialome of Amazonian anophelines.</title>
        <authorList>
            <person name="Ribeiro J.M."/>
            <person name="Scarpassa V."/>
            <person name="Calvo E."/>
        </authorList>
    </citation>
    <scope>NUCLEOTIDE SEQUENCE</scope>
</reference>
<organism evidence="2">
    <name type="scientific">Anopheles darlingi</name>
    <name type="common">Mosquito</name>
    <dbReference type="NCBI Taxonomy" id="43151"/>
    <lineage>
        <taxon>Eukaryota</taxon>
        <taxon>Metazoa</taxon>
        <taxon>Ecdysozoa</taxon>
        <taxon>Arthropoda</taxon>
        <taxon>Hexapoda</taxon>
        <taxon>Insecta</taxon>
        <taxon>Pterygota</taxon>
        <taxon>Neoptera</taxon>
        <taxon>Endopterygota</taxon>
        <taxon>Diptera</taxon>
        <taxon>Nematocera</taxon>
        <taxon>Culicoidea</taxon>
        <taxon>Culicidae</taxon>
        <taxon>Anophelinae</taxon>
        <taxon>Anopheles</taxon>
    </lineage>
</organism>